<comment type="subcellular location">
    <subcellularLocation>
        <location evidence="1">Cell inner membrane</location>
        <topology evidence="1">Multi-pass membrane protein</topology>
    </subcellularLocation>
</comment>
<dbReference type="GO" id="GO:0022857">
    <property type="term" value="F:transmembrane transporter activity"/>
    <property type="evidence" value="ECO:0007669"/>
    <property type="project" value="InterPro"/>
</dbReference>
<dbReference type="PANTHER" id="PTHR43702">
    <property type="entry name" value="L-FUCOSE-PROTON SYMPORTER"/>
    <property type="match status" value="1"/>
</dbReference>
<dbReference type="Proteomes" id="UP000029050">
    <property type="component" value="Unassembled WGS sequence"/>
</dbReference>
<dbReference type="InterPro" id="IPR011701">
    <property type="entry name" value="MFS"/>
</dbReference>
<protein>
    <submittedName>
        <fullName evidence="9">Sugar transport protein</fullName>
    </submittedName>
</protein>
<dbReference type="PROSITE" id="PS50850">
    <property type="entry name" value="MFS"/>
    <property type="match status" value="1"/>
</dbReference>
<feature type="domain" description="Major facilitator superfamily (MFS) profile" evidence="8">
    <location>
        <begin position="25"/>
        <end position="420"/>
    </location>
</feature>
<feature type="transmembrane region" description="Helical" evidence="7">
    <location>
        <begin position="328"/>
        <end position="350"/>
    </location>
</feature>
<dbReference type="InterPro" id="IPR050375">
    <property type="entry name" value="MFS_TsgA-like"/>
</dbReference>
<feature type="transmembrane region" description="Helical" evidence="7">
    <location>
        <begin position="29"/>
        <end position="52"/>
    </location>
</feature>
<dbReference type="Gene3D" id="1.20.1250.20">
    <property type="entry name" value="MFS general substrate transporter like domains"/>
    <property type="match status" value="2"/>
</dbReference>
<dbReference type="PANTHER" id="PTHR43702:SF3">
    <property type="entry name" value="PROTEIN TSGA"/>
    <property type="match status" value="1"/>
</dbReference>
<feature type="transmembrane region" description="Helical" evidence="7">
    <location>
        <begin position="120"/>
        <end position="139"/>
    </location>
</feature>
<name>A0A087CE10_9BIFI</name>
<feature type="compositionally biased region" description="Basic residues" evidence="6">
    <location>
        <begin position="1"/>
        <end position="12"/>
    </location>
</feature>
<keyword evidence="4 7" id="KW-1133">Transmembrane helix</keyword>
<evidence type="ECO:0000259" key="8">
    <source>
        <dbReference type="PROSITE" id="PS50850"/>
    </source>
</evidence>
<dbReference type="InterPro" id="IPR036259">
    <property type="entry name" value="MFS_trans_sf"/>
</dbReference>
<accession>A0A087CE10</accession>
<evidence type="ECO:0000256" key="5">
    <source>
        <dbReference type="ARBA" id="ARBA00023136"/>
    </source>
</evidence>
<feature type="transmembrane region" description="Helical" evidence="7">
    <location>
        <begin position="160"/>
        <end position="182"/>
    </location>
</feature>
<evidence type="ECO:0000256" key="7">
    <source>
        <dbReference type="SAM" id="Phobius"/>
    </source>
</evidence>
<keyword evidence="5 7" id="KW-0472">Membrane</keyword>
<evidence type="ECO:0000256" key="6">
    <source>
        <dbReference type="SAM" id="MobiDB-lite"/>
    </source>
</evidence>
<evidence type="ECO:0000256" key="4">
    <source>
        <dbReference type="ARBA" id="ARBA00022989"/>
    </source>
</evidence>
<feature type="transmembrane region" description="Helical" evidence="7">
    <location>
        <begin position="229"/>
        <end position="248"/>
    </location>
</feature>
<feature type="transmembrane region" description="Helical" evidence="7">
    <location>
        <begin position="362"/>
        <end position="381"/>
    </location>
</feature>
<reference evidence="9 10" key="1">
    <citation type="submission" date="2014-03" db="EMBL/GenBank/DDBJ databases">
        <title>Genomics of Bifidobacteria.</title>
        <authorList>
            <person name="Ventura M."/>
            <person name="Milani C."/>
            <person name="Lugli G.A."/>
        </authorList>
    </citation>
    <scope>NUCLEOTIDE SEQUENCE [LARGE SCALE GENOMIC DNA]</scope>
    <source>
        <strain evidence="9 10">LMG 21775</strain>
    </source>
</reference>
<dbReference type="InterPro" id="IPR020846">
    <property type="entry name" value="MFS_dom"/>
</dbReference>
<feature type="transmembrane region" description="Helical" evidence="7">
    <location>
        <begin position="301"/>
        <end position="322"/>
    </location>
</feature>
<evidence type="ECO:0000256" key="1">
    <source>
        <dbReference type="ARBA" id="ARBA00004429"/>
    </source>
</evidence>
<evidence type="ECO:0000313" key="9">
    <source>
        <dbReference type="EMBL" id="KFI81510.1"/>
    </source>
</evidence>
<dbReference type="GO" id="GO:0005886">
    <property type="term" value="C:plasma membrane"/>
    <property type="evidence" value="ECO:0007669"/>
    <property type="project" value="UniProtKB-SubCell"/>
</dbReference>
<keyword evidence="9" id="KW-0813">Transport</keyword>
<proteinExistence type="predicted"/>
<comment type="caution">
    <text evidence="9">The sequence shown here is derived from an EMBL/GenBank/DDBJ whole genome shotgun (WGS) entry which is preliminary data.</text>
</comment>
<dbReference type="EMBL" id="JGZI01000010">
    <property type="protein sequence ID" value="KFI81510.1"/>
    <property type="molecule type" value="Genomic_DNA"/>
</dbReference>
<organism evidence="9 10">
    <name type="scientific">Bifidobacterium psychraerophilum</name>
    <dbReference type="NCBI Taxonomy" id="218140"/>
    <lineage>
        <taxon>Bacteria</taxon>
        <taxon>Bacillati</taxon>
        <taxon>Actinomycetota</taxon>
        <taxon>Actinomycetes</taxon>
        <taxon>Bifidobacteriales</taxon>
        <taxon>Bifidobacteriaceae</taxon>
        <taxon>Bifidobacterium</taxon>
    </lineage>
</organism>
<feature type="transmembrane region" description="Helical" evidence="7">
    <location>
        <begin position="268"/>
        <end position="289"/>
    </location>
</feature>
<dbReference type="Pfam" id="PF07690">
    <property type="entry name" value="MFS_1"/>
    <property type="match status" value="1"/>
</dbReference>
<feature type="transmembrane region" description="Helical" evidence="7">
    <location>
        <begin position="188"/>
        <end position="208"/>
    </location>
</feature>
<evidence type="ECO:0000256" key="2">
    <source>
        <dbReference type="ARBA" id="ARBA00022475"/>
    </source>
</evidence>
<feature type="transmembrane region" description="Helical" evidence="7">
    <location>
        <begin position="95"/>
        <end position="114"/>
    </location>
</feature>
<dbReference type="eggNOG" id="COG0738">
    <property type="taxonomic scope" value="Bacteria"/>
</dbReference>
<feature type="transmembrane region" description="Helical" evidence="7">
    <location>
        <begin position="393"/>
        <end position="416"/>
    </location>
</feature>
<gene>
    <name evidence="9" type="ORF">BPSY_1918</name>
</gene>
<keyword evidence="9" id="KW-0762">Sugar transport</keyword>
<feature type="region of interest" description="Disordered" evidence="6">
    <location>
        <begin position="1"/>
        <end position="20"/>
    </location>
</feature>
<dbReference type="STRING" id="218140.BPSY_1918"/>
<evidence type="ECO:0000313" key="10">
    <source>
        <dbReference type="Proteomes" id="UP000029050"/>
    </source>
</evidence>
<keyword evidence="10" id="KW-1185">Reference proteome</keyword>
<dbReference type="SUPFAM" id="SSF103473">
    <property type="entry name" value="MFS general substrate transporter"/>
    <property type="match status" value="1"/>
</dbReference>
<dbReference type="AlphaFoldDB" id="A0A087CE10"/>
<keyword evidence="3 7" id="KW-0812">Transmembrane</keyword>
<keyword evidence="2" id="KW-1003">Cell membrane</keyword>
<evidence type="ECO:0000256" key="3">
    <source>
        <dbReference type="ARBA" id="ARBA00022692"/>
    </source>
</evidence>
<feature type="transmembrane region" description="Helical" evidence="7">
    <location>
        <begin position="64"/>
        <end position="86"/>
    </location>
</feature>
<sequence>MGIRGLTKRGKHMSNASSGRTRPGMNIRALAPVMISFFIMGFVDLVGIAANYVKDDFSLTDSQANLFTSMVFFWFLIFSVPTGLLMNRIGRRRTVLISIIVTSAALIVPVIGYMQPSKDVRFILMIISFCLLGIGNTLMQVSLNPLLSNLVSDDKLASTLTLGQFVKAIASFIAPILAGWMATAFGMWWLLYVIFLVVAIVGYALLAADHIEEAAPDKGKTSIARCFALLKDPVVLLCFLGIVSHVGIDVGINTTAPKILMEQTGQSLSTAGIATSVYFVFRTIGCLTGSVTLQRLSNKTALRICAVMMTLSVVCFTVFITVSQSPVFLCYLGLALVGFGNSNVFSLFLTRGLLHMPSRQNEISGLMMMGLIGGAIFPPLMGLASDAVGMQTGAIAVMSVGVVYVLVIAIFHGLIVSKNEKVNPAD</sequence>